<dbReference type="Gramene" id="ONI00980">
    <property type="protein sequence ID" value="ONI00980"/>
    <property type="gene ID" value="PRUPE_6G114900"/>
</dbReference>
<evidence type="ECO:0000313" key="2">
    <source>
        <dbReference type="Proteomes" id="UP000006882"/>
    </source>
</evidence>
<organism evidence="1 2">
    <name type="scientific">Prunus persica</name>
    <name type="common">Peach</name>
    <name type="synonym">Amygdalus persica</name>
    <dbReference type="NCBI Taxonomy" id="3760"/>
    <lineage>
        <taxon>Eukaryota</taxon>
        <taxon>Viridiplantae</taxon>
        <taxon>Streptophyta</taxon>
        <taxon>Embryophyta</taxon>
        <taxon>Tracheophyta</taxon>
        <taxon>Spermatophyta</taxon>
        <taxon>Magnoliopsida</taxon>
        <taxon>eudicotyledons</taxon>
        <taxon>Gunneridae</taxon>
        <taxon>Pentapetalae</taxon>
        <taxon>rosids</taxon>
        <taxon>fabids</taxon>
        <taxon>Rosales</taxon>
        <taxon>Rosaceae</taxon>
        <taxon>Amygdaloideae</taxon>
        <taxon>Amygdaleae</taxon>
        <taxon>Prunus</taxon>
    </lineage>
</organism>
<proteinExistence type="predicted"/>
<reference evidence="1 2" key="1">
    <citation type="journal article" date="2013" name="Nat. Genet.">
        <title>The high-quality draft genome of peach (Prunus persica) identifies unique patterns of genetic diversity, domestication and genome evolution.</title>
        <authorList>
            <consortium name="International Peach Genome Initiative"/>
            <person name="Verde I."/>
            <person name="Abbott A.G."/>
            <person name="Scalabrin S."/>
            <person name="Jung S."/>
            <person name="Shu S."/>
            <person name="Marroni F."/>
            <person name="Zhebentyayeva T."/>
            <person name="Dettori M.T."/>
            <person name="Grimwood J."/>
            <person name="Cattonaro F."/>
            <person name="Zuccolo A."/>
            <person name="Rossini L."/>
            <person name="Jenkins J."/>
            <person name="Vendramin E."/>
            <person name="Meisel L.A."/>
            <person name="Decroocq V."/>
            <person name="Sosinski B."/>
            <person name="Prochnik S."/>
            <person name="Mitros T."/>
            <person name="Policriti A."/>
            <person name="Cipriani G."/>
            <person name="Dondini L."/>
            <person name="Ficklin S."/>
            <person name="Goodstein D.M."/>
            <person name="Xuan P."/>
            <person name="Del Fabbro C."/>
            <person name="Aramini V."/>
            <person name="Copetti D."/>
            <person name="Gonzalez S."/>
            <person name="Horner D.S."/>
            <person name="Falchi R."/>
            <person name="Lucas S."/>
            <person name="Mica E."/>
            <person name="Maldonado J."/>
            <person name="Lazzari B."/>
            <person name="Bielenberg D."/>
            <person name="Pirona R."/>
            <person name="Miculan M."/>
            <person name="Barakat A."/>
            <person name="Testolin R."/>
            <person name="Stella A."/>
            <person name="Tartarini S."/>
            <person name="Tonutti P."/>
            <person name="Arus P."/>
            <person name="Orellana A."/>
            <person name="Wells C."/>
            <person name="Main D."/>
            <person name="Vizzotto G."/>
            <person name="Silva H."/>
            <person name="Salamini F."/>
            <person name="Schmutz J."/>
            <person name="Morgante M."/>
            <person name="Rokhsar D.S."/>
        </authorList>
    </citation>
    <scope>NUCLEOTIDE SEQUENCE [LARGE SCALE GENOMIC DNA]</scope>
    <source>
        <strain evidence="2">cv. Nemared</strain>
    </source>
</reference>
<gene>
    <name evidence="1" type="ORF">PRUPE_6G114900</name>
</gene>
<keyword evidence="2" id="KW-1185">Reference proteome</keyword>
<dbReference type="AlphaFoldDB" id="A0A251NQH6"/>
<dbReference type="EMBL" id="CM007656">
    <property type="protein sequence ID" value="ONI00980.1"/>
    <property type="molecule type" value="Genomic_DNA"/>
</dbReference>
<protein>
    <submittedName>
        <fullName evidence="1">Uncharacterized protein</fullName>
    </submittedName>
</protein>
<sequence>MHFLQWRPSTSLCGYYIFNHLWLDLTCHYVVLTKFFNKQLGLLFRSRSLYYCLAFIVSIWNE</sequence>
<name>A0A251NQH6_PRUPE</name>
<dbReference type="Proteomes" id="UP000006882">
    <property type="component" value="Chromosome G6"/>
</dbReference>
<evidence type="ECO:0000313" key="1">
    <source>
        <dbReference type="EMBL" id="ONI00980.1"/>
    </source>
</evidence>
<accession>A0A251NQH6</accession>